<evidence type="ECO:0000259" key="12">
    <source>
        <dbReference type="PROSITE" id="PS51163"/>
    </source>
</evidence>
<dbReference type="GO" id="GO:0006450">
    <property type="term" value="P:regulation of translational fidelity"/>
    <property type="evidence" value="ECO:0007669"/>
    <property type="project" value="TreeGrafter"/>
</dbReference>
<evidence type="ECO:0000256" key="3">
    <source>
        <dbReference type="ARBA" id="ARBA00012584"/>
    </source>
</evidence>
<comment type="catalytic activity">
    <reaction evidence="11">
        <text>L-threonine + hydrogencarbonate + ATP = L-threonylcarbamoyladenylate + diphosphate + H2O</text>
        <dbReference type="Rhea" id="RHEA:36407"/>
        <dbReference type="ChEBI" id="CHEBI:15377"/>
        <dbReference type="ChEBI" id="CHEBI:17544"/>
        <dbReference type="ChEBI" id="CHEBI:30616"/>
        <dbReference type="ChEBI" id="CHEBI:33019"/>
        <dbReference type="ChEBI" id="CHEBI:57926"/>
        <dbReference type="ChEBI" id="CHEBI:73682"/>
        <dbReference type="EC" id="2.7.7.87"/>
    </reaction>
</comment>
<dbReference type="Proteomes" id="UP000831768">
    <property type="component" value="Chromosome"/>
</dbReference>
<keyword evidence="7 13" id="KW-0548">Nucleotidyltransferase</keyword>
<keyword evidence="9" id="KW-0067">ATP-binding</keyword>
<dbReference type="Pfam" id="PF01300">
    <property type="entry name" value="Sua5_yciO_yrdC"/>
    <property type="match status" value="1"/>
</dbReference>
<dbReference type="GO" id="GO:0061710">
    <property type="term" value="F:L-threonylcarbamoyladenylate synthase"/>
    <property type="evidence" value="ECO:0007669"/>
    <property type="project" value="UniProtKB-EC"/>
</dbReference>
<sequence>MTVDQAARVLRDRKAACVIYPTETVYGLAADALTPAAVEQVFELKGRSRDRPISLAVPNLDAVDDYARPSERERAFMAEFLPGPVTVVVERRAVVPDVLTAGNDRVGIRIPDHPTALALLDRVAPLTATSANRSGAGSARRIEAIDADVRDAVDLVLDDGATPGTESTVVDVTAGTIHRRGALAEEIEAWLSTTE</sequence>
<reference evidence="13" key="1">
    <citation type="submission" date="2022-04" db="EMBL/GenBank/DDBJ databases">
        <title>Halocatena sp. nov., isolated from a salt lake.</title>
        <authorList>
            <person name="Cui H.-L."/>
        </authorList>
    </citation>
    <scope>NUCLEOTIDE SEQUENCE</scope>
    <source>
        <strain evidence="13">AD-1</strain>
    </source>
</reference>
<evidence type="ECO:0000313" key="14">
    <source>
        <dbReference type="Proteomes" id="UP000831768"/>
    </source>
</evidence>
<dbReference type="EMBL" id="CP096019">
    <property type="protein sequence ID" value="UPM42592.1"/>
    <property type="molecule type" value="Genomic_DNA"/>
</dbReference>
<evidence type="ECO:0000256" key="11">
    <source>
        <dbReference type="ARBA" id="ARBA00048366"/>
    </source>
</evidence>
<feature type="domain" description="YrdC-like" evidence="12">
    <location>
        <begin position="1"/>
        <end position="183"/>
    </location>
</feature>
<dbReference type="Gene3D" id="3.90.870.10">
    <property type="entry name" value="DHBP synthase"/>
    <property type="match status" value="1"/>
</dbReference>
<gene>
    <name evidence="13" type="ORF">MW046_11590</name>
</gene>
<dbReference type="AlphaFoldDB" id="A0A8U0A0J2"/>
<dbReference type="NCBIfam" id="TIGR00057">
    <property type="entry name" value="L-threonylcarbamoyladenylate synthase"/>
    <property type="match status" value="1"/>
</dbReference>
<dbReference type="GO" id="GO:0000049">
    <property type="term" value="F:tRNA binding"/>
    <property type="evidence" value="ECO:0007669"/>
    <property type="project" value="TreeGrafter"/>
</dbReference>
<evidence type="ECO:0000256" key="4">
    <source>
        <dbReference type="ARBA" id="ARBA00022490"/>
    </source>
</evidence>
<dbReference type="InterPro" id="IPR006070">
    <property type="entry name" value="Sua5-like_dom"/>
</dbReference>
<dbReference type="GO" id="GO:0005524">
    <property type="term" value="F:ATP binding"/>
    <property type="evidence" value="ECO:0007669"/>
    <property type="project" value="UniProtKB-KW"/>
</dbReference>
<dbReference type="EC" id="2.7.7.87" evidence="3"/>
<proteinExistence type="inferred from homology"/>
<evidence type="ECO:0000256" key="10">
    <source>
        <dbReference type="ARBA" id="ARBA00029774"/>
    </source>
</evidence>
<evidence type="ECO:0000256" key="9">
    <source>
        <dbReference type="ARBA" id="ARBA00022840"/>
    </source>
</evidence>
<dbReference type="KEGG" id="haad:MW046_11590"/>
<keyword evidence="14" id="KW-1185">Reference proteome</keyword>
<comment type="similarity">
    <text evidence="2">Belongs to the SUA5 family.</text>
</comment>
<evidence type="ECO:0000313" key="13">
    <source>
        <dbReference type="EMBL" id="UPM42592.1"/>
    </source>
</evidence>
<comment type="subcellular location">
    <subcellularLocation>
        <location evidence="1">Cytoplasm</location>
    </subcellularLocation>
</comment>
<evidence type="ECO:0000256" key="7">
    <source>
        <dbReference type="ARBA" id="ARBA00022695"/>
    </source>
</evidence>
<evidence type="ECO:0000256" key="2">
    <source>
        <dbReference type="ARBA" id="ARBA00007663"/>
    </source>
</evidence>
<dbReference type="RefSeq" id="WP_247993263.1">
    <property type="nucleotide sequence ID" value="NZ_CP096019.1"/>
</dbReference>
<accession>A0A8U0A0J2</accession>
<dbReference type="GeneID" id="71928699"/>
<protein>
    <recommendedName>
        <fullName evidence="10">L-threonylcarbamoyladenylate synthase</fullName>
        <ecNumber evidence="3">2.7.7.87</ecNumber>
    </recommendedName>
    <alternativeName>
        <fullName evidence="10">L-threonylcarbamoyladenylate synthase</fullName>
    </alternativeName>
</protein>
<keyword evidence="5 13" id="KW-0808">Transferase</keyword>
<dbReference type="GO" id="GO:0008033">
    <property type="term" value="P:tRNA processing"/>
    <property type="evidence" value="ECO:0007669"/>
    <property type="project" value="UniProtKB-KW"/>
</dbReference>
<evidence type="ECO:0000256" key="6">
    <source>
        <dbReference type="ARBA" id="ARBA00022694"/>
    </source>
</evidence>
<dbReference type="InterPro" id="IPR017945">
    <property type="entry name" value="DHBP_synth_RibB-like_a/b_dom"/>
</dbReference>
<keyword evidence="4" id="KW-0963">Cytoplasm</keyword>
<organism evidence="13 14">
    <name type="scientific">Halocatena salina</name>
    <dbReference type="NCBI Taxonomy" id="2934340"/>
    <lineage>
        <taxon>Archaea</taxon>
        <taxon>Methanobacteriati</taxon>
        <taxon>Methanobacteriota</taxon>
        <taxon>Stenosarchaea group</taxon>
        <taxon>Halobacteria</taxon>
        <taxon>Halobacteriales</taxon>
        <taxon>Natronomonadaceae</taxon>
        <taxon>Halocatena</taxon>
    </lineage>
</organism>
<dbReference type="GO" id="GO:0005737">
    <property type="term" value="C:cytoplasm"/>
    <property type="evidence" value="ECO:0007669"/>
    <property type="project" value="UniProtKB-SubCell"/>
</dbReference>
<dbReference type="PANTHER" id="PTHR17490:SF16">
    <property type="entry name" value="THREONYLCARBAMOYL-AMP SYNTHASE"/>
    <property type="match status" value="1"/>
</dbReference>
<evidence type="ECO:0000256" key="1">
    <source>
        <dbReference type="ARBA" id="ARBA00004496"/>
    </source>
</evidence>
<dbReference type="InterPro" id="IPR050156">
    <property type="entry name" value="TC-AMP_synthase_SUA5"/>
</dbReference>
<evidence type="ECO:0000256" key="5">
    <source>
        <dbReference type="ARBA" id="ARBA00022679"/>
    </source>
</evidence>
<evidence type="ECO:0000256" key="8">
    <source>
        <dbReference type="ARBA" id="ARBA00022741"/>
    </source>
</evidence>
<dbReference type="PANTHER" id="PTHR17490">
    <property type="entry name" value="SUA5"/>
    <property type="match status" value="1"/>
</dbReference>
<keyword evidence="8" id="KW-0547">Nucleotide-binding</keyword>
<dbReference type="GO" id="GO:0003725">
    <property type="term" value="F:double-stranded RNA binding"/>
    <property type="evidence" value="ECO:0007669"/>
    <property type="project" value="InterPro"/>
</dbReference>
<name>A0A8U0A0J2_9EURY</name>
<dbReference type="SUPFAM" id="SSF55821">
    <property type="entry name" value="YrdC/RibB"/>
    <property type="match status" value="1"/>
</dbReference>
<keyword evidence="6" id="KW-0819">tRNA processing</keyword>
<dbReference type="PROSITE" id="PS51163">
    <property type="entry name" value="YRDC"/>
    <property type="match status" value="1"/>
</dbReference>